<proteinExistence type="inferred from homology"/>
<feature type="compositionally biased region" description="Low complexity" evidence="5">
    <location>
        <begin position="504"/>
        <end position="521"/>
    </location>
</feature>
<dbReference type="PANTHER" id="PTHR12132:SF1">
    <property type="entry name" value="DNA REPAIR PROTEIN RAD52 HOMOLOG"/>
    <property type="match status" value="1"/>
</dbReference>
<dbReference type="GO" id="GO:0000724">
    <property type="term" value="P:double-strand break repair via homologous recombination"/>
    <property type="evidence" value="ECO:0007669"/>
    <property type="project" value="UniProtKB-ARBA"/>
</dbReference>
<gene>
    <name evidence="6" type="ORF">D9758_003019</name>
</gene>
<feature type="compositionally biased region" description="Polar residues" evidence="5">
    <location>
        <begin position="446"/>
        <end position="461"/>
    </location>
</feature>
<evidence type="ECO:0000256" key="3">
    <source>
        <dbReference type="ARBA" id="ARBA00023172"/>
    </source>
</evidence>
<feature type="compositionally biased region" description="Polar residues" evidence="5">
    <location>
        <begin position="522"/>
        <end position="535"/>
    </location>
</feature>
<dbReference type="Pfam" id="PF04098">
    <property type="entry name" value="Rad52_Rad22"/>
    <property type="match status" value="1"/>
</dbReference>
<dbReference type="AlphaFoldDB" id="A0A8H5LTB8"/>
<dbReference type="GO" id="GO:0045002">
    <property type="term" value="P:double-strand break repair via single-strand annealing"/>
    <property type="evidence" value="ECO:0007669"/>
    <property type="project" value="TreeGrafter"/>
</dbReference>
<dbReference type="GO" id="GO:0005634">
    <property type="term" value="C:nucleus"/>
    <property type="evidence" value="ECO:0007669"/>
    <property type="project" value="TreeGrafter"/>
</dbReference>
<dbReference type="GO" id="GO:0006312">
    <property type="term" value="P:mitotic recombination"/>
    <property type="evidence" value="ECO:0007669"/>
    <property type="project" value="TreeGrafter"/>
</dbReference>
<evidence type="ECO:0000256" key="2">
    <source>
        <dbReference type="ARBA" id="ARBA00022763"/>
    </source>
</evidence>
<feature type="compositionally biased region" description="Basic and acidic residues" evidence="5">
    <location>
        <begin position="236"/>
        <end position="251"/>
    </location>
</feature>
<keyword evidence="2" id="KW-0227">DNA damage</keyword>
<feature type="compositionally biased region" description="Low complexity" evidence="5">
    <location>
        <begin position="256"/>
        <end position="292"/>
    </location>
</feature>
<accession>A0A8H5LTB8</accession>
<dbReference type="InterPro" id="IPR007232">
    <property type="entry name" value="Rad52_Rad59_Rad22"/>
</dbReference>
<dbReference type="SUPFAM" id="SSF54768">
    <property type="entry name" value="dsRNA-binding domain-like"/>
    <property type="match status" value="1"/>
</dbReference>
<keyword evidence="7" id="KW-1185">Reference proteome</keyword>
<dbReference type="Gene3D" id="3.30.390.80">
    <property type="entry name" value="DNA repair protein Rad52/59/22"/>
    <property type="match status" value="1"/>
</dbReference>
<evidence type="ECO:0000313" key="7">
    <source>
        <dbReference type="Proteomes" id="UP000559256"/>
    </source>
</evidence>
<comment type="caution">
    <text evidence="6">The sequence shown here is derived from an EMBL/GenBank/DDBJ whole genome shotgun (WGS) entry which is preliminary data.</text>
</comment>
<dbReference type="FunFam" id="3.30.390.80:FF:000001">
    <property type="entry name" value="DNA repair protein RAD52 homolog"/>
    <property type="match status" value="1"/>
</dbReference>
<dbReference type="GO" id="GO:0003697">
    <property type="term" value="F:single-stranded DNA binding"/>
    <property type="evidence" value="ECO:0007669"/>
    <property type="project" value="UniProtKB-ARBA"/>
</dbReference>
<comment type="similarity">
    <text evidence="1">Belongs to the RAD52 family.</text>
</comment>
<name>A0A8H5LTB8_9AGAR</name>
<keyword evidence="4" id="KW-0234">DNA repair</keyword>
<dbReference type="Proteomes" id="UP000559256">
    <property type="component" value="Unassembled WGS sequence"/>
</dbReference>
<feature type="compositionally biased region" description="Polar residues" evidence="5">
    <location>
        <begin position="601"/>
        <end position="614"/>
    </location>
</feature>
<dbReference type="InterPro" id="IPR042525">
    <property type="entry name" value="Rad52_Rad59_Rad22_sf"/>
</dbReference>
<dbReference type="PANTHER" id="PTHR12132">
    <property type="entry name" value="DNA REPAIR AND RECOMBINATION PROTEIN RAD52, RAD59"/>
    <property type="match status" value="1"/>
</dbReference>
<sequence>MAGALSSHIIESFYSRNNRSAGPFGMPFTNSFTNNSFGAGPSNIVTNGAMSFDTSMHGNSHPMALFTDDPSFLDLTRNSATQIAALQAKLNQQLGPEYISTRPGPGGGPKLVYAEGWKIINLANEVFGFNGWSSNLVNMTTDFCDFNEETRRYNVGVTAIVRVTLRDGVFHEDVGYGMLENSKSKGQALDKCKKEAVTDGLKRALRSFGNLLGNCLYDKSYTSEIIKVKVQQPKFDKSTLHRRPEFAEPKPEPGPSASTSTAASTSTSVSTTTSYPNQATSSTNRTNASSTTKPATNPQRSSHSARDELIKNILEVGSSGQAATTSTSTPNPRSKQEVISKPPVTGLNTPITTPAANPAPAQAARKVQFAASPLATKAPPPPPQQAQQSNHLLQQSYTVQKQVEDDNDSFYGLGSEDDAFLATVDLGEGDLGRPIDPEEGLGGVSVDQSTTTPFLDNSVGTSEPVKKQQYESVPEPRRAVAEPTPILQNSNTSRREFIFGGQASSSTSSSSRTHQQQTSHSYNRPNENQNPVSHSSDGRIFSTPSFKDFNGTSTPASASGGRRGGFSFPAEVKQQPQPQAQQQQQQGFSSVGMKRNHDAMRSSTPANPAQTSRRPAQGMGLMNAQGNAVRQPLGALDVSDSGDVKRMRR</sequence>
<dbReference type="InterPro" id="IPR041247">
    <property type="entry name" value="Rad52_fam"/>
</dbReference>
<evidence type="ECO:0000256" key="1">
    <source>
        <dbReference type="ARBA" id="ARBA00006638"/>
    </source>
</evidence>
<feature type="region of interest" description="Disordered" evidence="5">
    <location>
        <begin position="236"/>
        <end position="366"/>
    </location>
</feature>
<reference evidence="6 7" key="1">
    <citation type="journal article" date="2020" name="ISME J.">
        <title>Uncovering the hidden diversity of litter-decomposition mechanisms in mushroom-forming fungi.</title>
        <authorList>
            <person name="Floudas D."/>
            <person name="Bentzer J."/>
            <person name="Ahren D."/>
            <person name="Johansson T."/>
            <person name="Persson P."/>
            <person name="Tunlid A."/>
        </authorList>
    </citation>
    <scope>NUCLEOTIDE SEQUENCE [LARGE SCALE GENOMIC DNA]</scope>
    <source>
        <strain evidence="6 7">CBS 291.85</strain>
    </source>
</reference>
<organism evidence="6 7">
    <name type="scientific">Tetrapyrgos nigripes</name>
    <dbReference type="NCBI Taxonomy" id="182062"/>
    <lineage>
        <taxon>Eukaryota</taxon>
        <taxon>Fungi</taxon>
        <taxon>Dikarya</taxon>
        <taxon>Basidiomycota</taxon>
        <taxon>Agaricomycotina</taxon>
        <taxon>Agaricomycetes</taxon>
        <taxon>Agaricomycetidae</taxon>
        <taxon>Agaricales</taxon>
        <taxon>Marasmiineae</taxon>
        <taxon>Marasmiaceae</taxon>
        <taxon>Tetrapyrgos</taxon>
    </lineage>
</organism>
<feature type="compositionally biased region" description="Polar residues" evidence="5">
    <location>
        <begin position="293"/>
        <end position="302"/>
    </location>
</feature>
<protein>
    <submittedName>
        <fullName evidence="6">Uncharacterized protein</fullName>
    </submittedName>
</protein>
<dbReference type="OrthoDB" id="206565at2759"/>
<feature type="compositionally biased region" description="Low complexity" evidence="5">
    <location>
        <begin position="317"/>
        <end position="329"/>
    </location>
</feature>
<dbReference type="EMBL" id="JAACJM010000014">
    <property type="protein sequence ID" value="KAF5368812.1"/>
    <property type="molecule type" value="Genomic_DNA"/>
</dbReference>
<evidence type="ECO:0000256" key="5">
    <source>
        <dbReference type="SAM" id="MobiDB-lite"/>
    </source>
</evidence>
<feature type="compositionally biased region" description="Low complexity" evidence="5">
    <location>
        <begin position="349"/>
        <end position="366"/>
    </location>
</feature>
<evidence type="ECO:0000256" key="4">
    <source>
        <dbReference type="ARBA" id="ARBA00023204"/>
    </source>
</evidence>
<feature type="compositionally biased region" description="Basic and acidic residues" evidence="5">
    <location>
        <begin position="464"/>
        <end position="480"/>
    </location>
</feature>
<feature type="compositionally biased region" description="Polar residues" evidence="5">
    <location>
        <begin position="542"/>
        <end position="554"/>
    </location>
</feature>
<feature type="region of interest" description="Disordered" evidence="5">
    <location>
        <begin position="430"/>
        <end position="649"/>
    </location>
</feature>
<keyword evidence="3" id="KW-0233">DNA recombination</keyword>
<feature type="compositionally biased region" description="Low complexity" evidence="5">
    <location>
        <begin position="555"/>
        <end position="586"/>
    </location>
</feature>
<evidence type="ECO:0000313" key="6">
    <source>
        <dbReference type="EMBL" id="KAF5368812.1"/>
    </source>
</evidence>